<name>A0A6N7X874_9ACTN</name>
<keyword evidence="4" id="KW-1185">Reference proteome</keyword>
<comment type="caution">
    <text evidence="3">The sequence shown here is derived from an EMBL/GenBank/DDBJ whole genome shotgun (WGS) entry which is preliminary data.</text>
</comment>
<evidence type="ECO:0000256" key="2">
    <source>
        <dbReference type="SAM" id="Phobius"/>
    </source>
</evidence>
<keyword evidence="2" id="KW-0812">Transmembrane</keyword>
<evidence type="ECO:0000313" key="3">
    <source>
        <dbReference type="EMBL" id="MST71730.1"/>
    </source>
</evidence>
<sequence>MSRLSRSQAGGSIALPRYGTPRQPVAPSGRRGERENRDRVTPVRETSRAARGRAQESRRGGRRVPVQTGREVTRREGRADAAERILSAGDWAAHHRVIVTVFAVVLVAVVGLYGPARDYYVARRTGEVLQQKYDDISSQNSALTADVQRLQTKEGIEDEARKRGYVLQGETAVTVEGLSDDSQSDPSAVDAYQDDRSMTTKLLDTAFGYDPEATWNA</sequence>
<reference evidence="3 4" key="1">
    <citation type="submission" date="2019-08" db="EMBL/GenBank/DDBJ databases">
        <title>In-depth cultivation of the pig gut microbiome towards novel bacterial diversity and tailored functional studies.</title>
        <authorList>
            <person name="Wylensek D."/>
            <person name="Hitch T.C.A."/>
            <person name="Clavel T."/>
        </authorList>
    </citation>
    <scope>NUCLEOTIDE SEQUENCE [LARGE SCALE GENOMIC DNA]</scope>
    <source>
        <strain evidence="3 4">CA-Schmier-601-WT-1</strain>
    </source>
</reference>
<feature type="region of interest" description="Disordered" evidence="1">
    <location>
        <begin position="1"/>
        <end position="79"/>
    </location>
</feature>
<keyword evidence="2" id="KW-1133">Transmembrane helix</keyword>
<feature type="compositionally biased region" description="Basic and acidic residues" evidence="1">
    <location>
        <begin position="30"/>
        <end position="59"/>
    </location>
</feature>
<dbReference type="EMBL" id="VUNC01000001">
    <property type="protein sequence ID" value="MST71730.1"/>
    <property type="molecule type" value="Genomic_DNA"/>
</dbReference>
<dbReference type="Pfam" id="PF04977">
    <property type="entry name" value="DivIC"/>
    <property type="match status" value="1"/>
</dbReference>
<evidence type="ECO:0000313" key="4">
    <source>
        <dbReference type="Proteomes" id="UP000469325"/>
    </source>
</evidence>
<proteinExistence type="predicted"/>
<keyword evidence="2" id="KW-0472">Membrane</keyword>
<evidence type="ECO:0000256" key="1">
    <source>
        <dbReference type="SAM" id="MobiDB-lite"/>
    </source>
</evidence>
<feature type="transmembrane region" description="Helical" evidence="2">
    <location>
        <begin position="93"/>
        <end position="114"/>
    </location>
</feature>
<dbReference type="Proteomes" id="UP000469325">
    <property type="component" value="Unassembled WGS sequence"/>
</dbReference>
<dbReference type="AlphaFoldDB" id="A0A6N7X874"/>
<feature type="compositionally biased region" description="Polar residues" evidence="1">
    <location>
        <begin position="1"/>
        <end position="10"/>
    </location>
</feature>
<organism evidence="3 4">
    <name type="scientific">Olsenella porci</name>
    <dbReference type="NCBI Taxonomy" id="2652279"/>
    <lineage>
        <taxon>Bacteria</taxon>
        <taxon>Bacillati</taxon>
        <taxon>Actinomycetota</taxon>
        <taxon>Coriobacteriia</taxon>
        <taxon>Coriobacteriales</taxon>
        <taxon>Atopobiaceae</taxon>
        <taxon>Olsenella</taxon>
    </lineage>
</organism>
<dbReference type="InterPro" id="IPR007060">
    <property type="entry name" value="FtsL/DivIC"/>
</dbReference>
<accession>A0A6N7X874</accession>
<gene>
    <name evidence="3" type="ORF">FYJ68_01175</name>
</gene>
<protein>
    <recommendedName>
        <fullName evidence="5">Septum formation initiator</fullName>
    </recommendedName>
</protein>
<evidence type="ECO:0008006" key="5">
    <source>
        <dbReference type="Google" id="ProtNLM"/>
    </source>
</evidence>